<evidence type="ECO:0000256" key="8">
    <source>
        <dbReference type="SAM" id="SignalP"/>
    </source>
</evidence>
<evidence type="ECO:0000256" key="7">
    <source>
        <dbReference type="ARBA" id="ARBA00023049"/>
    </source>
</evidence>
<evidence type="ECO:0000259" key="9">
    <source>
        <dbReference type="SMART" id="SM01351"/>
    </source>
</evidence>
<dbReference type="InterPro" id="IPR050414">
    <property type="entry name" value="Fungal_M35_metalloproteases"/>
</dbReference>
<dbReference type="GO" id="GO:0046872">
    <property type="term" value="F:metal ion binding"/>
    <property type="evidence" value="ECO:0007669"/>
    <property type="project" value="UniProtKB-KW"/>
</dbReference>
<feature type="domain" description="Lysine-specific metallo-endopeptidase" evidence="9">
    <location>
        <begin position="64"/>
        <end position="213"/>
    </location>
</feature>
<dbReference type="Proteomes" id="UP001221757">
    <property type="component" value="Unassembled WGS sequence"/>
</dbReference>
<dbReference type="AlphaFoldDB" id="A0AAD7G503"/>
<keyword evidence="5" id="KW-0378">Hydrolase</keyword>
<comment type="caution">
    <text evidence="10">The sequence shown here is derived from an EMBL/GenBank/DDBJ whole genome shotgun (WGS) entry which is preliminary data.</text>
</comment>
<evidence type="ECO:0000313" key="11">
    <source>
        <dbReference type="Proteomes" id="UP001221757"/>
    </source>
</evidence>
<keyword evidence="6" id="KW-0862">Zinc</keyword>
<feature type="chain" id="PRO_5042102992" description="Lysine-specific metallo-endopeptidase domain-containing protein" evidence="8">
    <location>
        <begin position="21"/>
        <end position="221"/>
    </location>
</feature>
<dbReference type="InterPro" id="IPR029463">
    <property type="entry name" value="Lys_MEP"/>
</dbReference>
<name>A0AAD7G503_MYCRO</name>
<dbReference type="GO" id="GO:0004222">
    <property type="term" value="F:metalloendopeptidase activity"/>
    <property type="evidence" value="ECO:0007669"/>
    <property type="project" value="InterPro"/>
</dbReference>
<accession>A0AAD7G503</accession>
<evidence type="ECO:0000256" key="3">
    <source>
        <dbReference type="ARBA" id="ARBA00022670"/>
    </source>
</evidence>
<dbReference type="SMART" id="SM01351">
    <property type="entry name" value="Aspzincin_M35"/>
    <property type="match status" value="1"/>
</dbReference>
<evidence type="ECO:0000313" key="10">
    <source>
        <dbReference type="EMBL" id="KAJ7657137.1"/>
    </source>
</evidence>
<evidence type="ECO:0000256" key="5">
    <source>
        <dbReference type="ARBA" id="ARBA00022801"/>
    </source>
</evidence>
<comment type="cofactor">
    <cofactor evidence="1">
        <name>Zn(2+)</name>
        <dbReference type="ChEBI" id="CHEBI:29105"/>
    </cofactor>
</comment>
<dbReference type="PANTHER" id="PTHR37016">
    <property type="match status" value="1"/>
</dbReference>
<evidence type="ECO:0000256" key="6">
    <source>
        <dbReference type="ARBA" id="ARBA00022833"/>
    </source>
</evidence>
<dbReference type="Pfam" id="PF14521">
    <property type="entry name" value="Aspzincin_M35"/>
    <property type="match status" value="1"/>
</dbReference>
<dbReference type="SUPFAM" id="SSF55486">
    <property type="entry name" value="Metalloproteases ('zincins'), catalytic domain"/>
    <property type="match status" value="1"/>
</dbReference>
<dbReference type="InterPro" id="IPR024079">
    <property type="entry name" value="MetalloPept_cat_dom_sf"/>
</dbReference>
<evidence type="ECO:0000256" key="4">
    <source>
        <dbReference type="ARBA" id="ARBA00022723"/>
    </source>
</evidence>
<dbReference type="PANTHER" id="PTHR37016:SF3">
    <property type="entry name" value="NEUTRAL PROTEASE 2-RELATED"/>
    <property type="match status" value="1"/>
</dbReference>
<keyword evidence="7" id="KW-0482">Metalloprotease</keyword>
<feature type="signal peptide" evidence="8">
    <location>
        <begin position="1"/>
        <end position="20"/>
    </location>
</feature>
<sequence>MFFSLRIVVVASIALQTAMASILPMDAARGLSGRAVYDCSDPTKQSTVTTAYTDAKQLAAAASSYITANGADSLYQSYFGMALAPQITWIYDQIANESGTNFTLVCDASCASSTIAITTRTTTTCTKNGVSHPCAWRAYTDFCPLFYNEAALSDVCSENASGSQASTVVHEMTHALGHTRDYPPYGCANARALALSNPTEAVNNAENYGCFSTAVYKAANC</sequence>
<dbReference type="Gene3D" id="3.40.390.10">
    <property type="entry name" value="Collagenase (Catalytic Domain)"/>
    <property type="match status" value="1"/>
</dbReference>
<proteinExistence type="inferred from homology"/>
<evidence type="ECO:0000256" key="1">
    <source>
        <dbReference type="ARBA" id="ARBA00001947"/>
    </source>
</evidence>
<evidence type="ECO:0000256" key="2">
    <source>
        <dbReference type="ARBA" id="ARBA00010279"/>
    </source>
</evidence>
<keyword evidence="3" id="KW-0645">Protease</keyword>
<comment type="similarity">
    <text evidence="2">Belongs to the peptidase M35 family.</text>
</comment>
<organism evidence="10 11">
    <name type="scientific">Mycena rosella</name>
    <name type="common">Pink bonnet</name>
    <name type="synonym">Agaricus rosellus</name>
    <dbReference type="NCBI Taxonomy" id="1033263"/>
    <lineage>
        <taxon>Eukaryota</taxon>
        <taxon>Fungi</taxon>
        <taxon>Dikarya</taxon>
        <taxon>Basidiomycota</taxon>
        <taxon>Agaricomycotina</taxon>
        <taxon>Agaricomycetes</taxon>
        <taxon>Agaricomycetidae</taxon>
        <taxon>Agaricales</taxon>
        <taxon>Marasmiineae</taxon>
        <taxon>Mycenaceae</taxon>
        <taxon>Mycena</taxon>
    </lineage>
</organism>
<keyword evidence="4" id="KW-0479">Metal-binding</keyword>
<keyword evidence="11" id="KW-1185">Reference proteome</keyword>
<gene>
    <name evidence="10" type="ORF">B0H17DRAFT_1213547</name>
</gene>
<protein>
    <recommendedName>
        <fullName evidence="9">Lysine-specific metallo-endopeptidase domain-containing protein</fullName>
    </recommendedName>
</protein>
<dbReference type="GO" id="GO:0006508">
    <property type="term" value="P:proteolysis"/>
    <property type="evidence" value="ECO:0007669"/>
    <property type="project" value="UniProtKB-KW"/>
</dbReference>
<dbReference type="EMBL" id="JARKIE010000291">
    <property type="protein sequence ID" value="KAJ7657137.1"/>
    <property type="molecule type" value="Genomic_DNA"/>
</dbReference>
<keyword evidence="8" id="KW-0732">Signal</keyword>
<reference evidence="10" key="1">
    <citation type="submission" date="2023-03" db="EMBL/GenBank/DDBJ databases">
        <title>Massive genome expansion in bonnet fungi (Mycena s.s.) driven by repeated elements and novel gene families across ecological guilds.</title>
        <authorList>
            <consortium name="Lawrence Berkeley National Laboratory"/>
            <person name="Harder C.B."/>
            <person name="Miyauchi S."/>
            <person name="Viragh M."/>
            <person name="Kuo A."/>
            <person name="Thoen E."/>
            <person name="Andreopoulos B."/>
            <person name="Lu D."/>
            <person name="Skrede I."/>
            <person name="Drula E."/>
            <person name="Henrissat B."/>
            <person name="Morin E."/>
            <person name="Kohler A."/>
            <person name="Barry K."/>
            <person name="LaButti K."/>
            <person name="Morin E."/>
            <person name="Salamov A."/>
            <person name="Lipzen A."/>
            <person name="Mereny Z."/>
            <person name="Hegedus B."/>
            <person name="Baldrian P."/>
            <person name="Stursova M."/>
            <person name="Weitz H."/>
            <person name="Taylor A."/>
            <person name="Grigoriev I.V."/>
            <person name="Nagy L.G."/>
            <person name="Martin F."/>
            <person name="Kauserud H."/>
        </authorList>
    </citation>
    <scope>NUCLEOTIDE SEQUENCE</scope>
    <source>
        <strain evidence="10">CBHHK067</strain>
    </source>
</reference>